<dbReference type="AlphaFoldDB" id="A0A3P8BCK4"/>
<sequence length="46" mass="5999">MGNNNNLIQYSVHQYDSTVYYHYYKYFHYYHYLIVMDEYYNNQYMM</sequence>
<gene>
    <name evidence="1" type="ORF">SMTD_LOCUS472</name>
</gene>
<evidence type="ECO:0000313" key="2">
    <source>
        <dbReference type="Proteomes" id="UP000269396"/>
    </source>
</evidence>
<reference evidence="1 2" key="1">
    <citation type="submission" date="2018-11" db="EMBL/GenBank/DDBJ databases">
        <authorList>
            <consortium name="Pathogen Informatics"/>
        </authorList>
    </citation>
    <scope>NUCLEOTIDE SEQUENCE [LARGE SCALE GENOMIC DNA]</scope>
    <source>
        <strain>Denwood</strain>
        <strain evidence="2">Zambia</strain>
    </source>
</reference>
<dbReference type="Proteomes" id="UP000269396">
    <property type="component" value="Unassembled WGS sequence"/>
</dbReference>
<evidence type="ECO:0000313" key="1">
    <source>
        <dbReference type="EMBL" id="VDO70575.1"/>
    </source>
</evidence>
<accession>A0A3P8BCK4</accession>
<organism evidence="1 2">
    <name type="scientific">Schistosoma mattheei</name>
    <dbReference type="NCBI Taxonomy" id="31246"/>
    <lineage>
        <taxon>Eukaryota</taxon>
        <taxon>Metazoa</taxon>
        <taxon>Spiralia</taxon>
        <taxon>Lophotrochozoa</taxon>
        <taxon>Platyhelminthes</taxon>
        <taxon>Trematoda</taxon>
        <taxon>Digenea</taxon>
        <taxon>Strigeidida</taxon>
        <taxon>Schistosomatoidea</taxon>
        <taxon>Schistosomatidae</taxon>
        <taxon>Schistosoma</taxon>
    </lineage>
</organism>
<dbReference type="EMBL" id="UZAL01000415">
    <property type="protein sequence ID" value="VDO70575.1"/>
    <property type="molecule type" value="Genomic_DNA"/>
</dbReference>
<protein>
    <submittedName>
        <fullName evidence="1">Uncharacterized protein</fullName>
    </submittedName>
</protein>
<proteinExistence type="predicted"/>
<name>A0A3P8BCK4_9TREM</name>
<keyword evidence="2" id="KW-1185">Reference proteome</keyword>